<organism evidence="3 4">
    <name type="scientific">Paucibacter sediminis</name>
    <dbReference type="NCBI Taxonomy" id="3019553"/>
    <lineage>
        <taxon>Bacteria</taxon>
        <taxon>Pseudomonadati</taxon>
        <taxon>Pseudomonadota</taxon>
        <taxon>Betaproteobacteria</taxon>
        <taxon>Burkholderiales</taxon>
        <taxon>Sphaerotilaceae</taxon>
        <taxon>Roseateles</taxon>
    </lineage>
</organism>
<dbReference type="KEGG" id="pais:PFX98_01995"/>
<evidence type="ECO:0000259" key="2">
    <source>
        <dbReference type="PROSITE" id="PS50006"/>
    </source>
</evidence>
<sequence length="329" mass="36121">MDHAAVIEILDRDGQVRAVHKVLAWPLRIGRSPVCDVVLNDPHLAGEHAELSWGEAGAELLMLDSLNGGWQGQRRLRAGDRLPLAGLAPLQLGATRLRLRSSRDVLAPERPLARPASARSRWRHLWVPGLALSWALLLWYDQWAGMDPGAPWVDYASAVLGPLGVVTAWAALWALITQLFQHWFAFAPHFKRVLAGALGLHLLGILLPALAYAFSAPRLMALDSLLFPLGLAGVLWWQASVVWPRARRWVALGLGAALALGFTLMVGKRIEQQYWLGPPYLAALPPPALRLVEPKTPEALIDELRPLQAQLARQASKDNDLPSADQGNE</sequence>
<accession>A0AA95NC99</accession>
<reference evidence="3" key="1">
    <citation type="submission" date="2023-01" db="EMBL/GenBank/DDBJ databases">
        <title>Whole genome sequence of Paucibacter sp. S2-9 isolated from pond sediment.</title>
        <authorList>
            <person name="Jung J.Y."/>
        </authorList>
    </citation>
    <scope>NUCLEOTIDE SEQUENCE</scope>
    <source>
        <strain evidence="3">S2-9</strain>
    </source>
</reference>
<dbReference type="RefSeq" id="WP_285233500.1">
    <property type="nucleotide sequence ID" value="NZ_CP116346.1"/>
</dbReference>
<proteinExistence type="predicted"/>
<dbReference type="Gene3D" id="2.60.200.20">
    <property type="match status" value="1"/>
</dbReference>
<dbReference type="PROSITE" id="PS50006">
    <property type="entry name" value="FHA_DOMAIN"/>
    <property type="match status" value="1"/>
</dbReference>
<keyword evidence="4" id="KW-1185">Reference proteome</keyword>
<dbReference type="SMART" id="SM00240">
    <property type="entry name" value="FHA"/>
    <property type="match status" value="1"/>
</dbReference>
<feature type="transmembrane region" description="Helical" evidence="1">
    <location>
        <begin position="249"/>
        <end position="267"/>
    </location>
</feature>
<dbReference type="Proteomes" id="UP001177769">
    <property type="component" value="Chromosome"/>
</dbReference>
<keyword evidence="1" id="KW-0472">Membrane</keyword>
<feature type="transmembrane region" description="Helical" evidence="1">
    <location>
        <begin position="219"/>
        <end position="237"/>
    </location>
</feature>
<dbReference type="Pfam" id="PF00498">
    <property type="entry name" value="FHA"/>
    <property type="match status" value="1"/>
</dbReference>
<feature type="domain" description="FHA" evidence="2">
    <location>
        <begin position="27"/>
        <end position="76"/>
    </location>
</feature>
<keyword evidence="1" id="KW-0812">Transmembrane</keyword>
<dbReference type="AlphaFoldDB" id="A0AA95NC99"/>
<keyword evidence="1" id="KW-1133">Transmembrane helix</keyword>
<evidence type="ECO:0000313" key="4">
    <source>
        <dbReference type="Proteomes" id="UP001177769"/>
    </source>
</evidence>
<dbReference type="InterPro" id="IPR000253">
    <property type="entry name" value="FHA_dom"/>
</dbReference>
<evidence type="ECO:0000256" key="1">
    <source>
        <dbReference type="SAM" id="Phobius"/>
    </source>
</evidence>
<feature type="transmembrane region" description="Helical" evidence="1">
    <location>
        <begin position="160"/>
        <end position="181"/>
    </location>
</feature>
<dbReference type="InterPro" id="IPR008984">
    <property type="entry name" value="SMAD_FHA_dom_sf"/>
</dbReference>
<dbReference type="SUPFAM" id="SSF49879">
    <property type="entry name" value="SMAD/FHA domain"/>
    <property type="match status" value="1"/>
</dbReference>
<gene>
    <name evidence="3" type="ORF">PFX98_01995</name>
</gene>
<feature type="transmembrane region" description="Helical" evidence="1">
    <location>
        <begin position="124"/>
        <end position="140"/>
    </location>
</feature>
<feature type="transmembrane region" description="Helical" evidence="1">
    <location>
        <begin position="193"/>
        <end position="213"/>
    </location>
</feature>
<dbReference type="EMBL" id="CP116346">
    <property type="protein sequence ID" value="WIT12402.1"/>
    <property type="molecule type" value="Genomic_DNA"/>
</dbReference>
<evidence type="ECO:0000313" key="3">
    <source>
        <dbReference type="EMBL" id="WIT12402.1"/>
    </source>
</evidence>
<name>A0AA95NC99_9BURK</name>
<protein>
    <submittedName>
        <fullName evidence="3">FHA domain-containing protein</fullName>
    </submittedName>
</protein>
<dbReference type="CDD" id="cd00060">
    <property type="entry name" value="FHA"/>
    <property type="match status" value="1"/>
</dbReference>